<comment type="caution">
    <text evidence="8">The sequence shown here is derived from an EMBL/GenBank/DDBJ whole genome shotgun (WGS) entry which is preliminary data.</text>
</comment>
<dbReference type="Proteomes" id="UP000054010">
    <property type="component" value="Unassembled WGS sequence"/>
</dbReference>
<dbReference type="SMART" id="SM00448">
    <property type="entry name" value="REC"/>
    <property type="match status" value="1"/>
</dbReference>
<keyword evidence="3" id="KW-0805">Transcription regulation</keyword>
<dbReference type="PROSITE" id="PS50110">
    <property type="entry name" value="RESPONSE_REGULATORY"/>
    <property type="match status" value="1"/>
</dbReference>
<dbReference type="GO" id="GO:0003677">
    <property type="term" value="F:DNA binding"/>
    <property type="evidence" value="ECO:0007669"/>
    <property type="project" value="UniProtKB-KW"/>
</dbReference>
<evidence type="ECO:0000256" key="6">
    <source>
        <dbReference type="PROSITE-ProRule" id="PRU00169"/>
    </source>
</evidence>
<dbReference type="Gene3D" id="3.40.50.2300">
    <property type="match status" value="1"/>
</dbReference>
<gene>
    <name evidence="8" type="ORF">OSCT_0835</name>
</gene>
<keyword evidence="5" id="KW-0804">Transcription</keyword>
<dbReference type="PANTHER" id="PTHR44591:SF23">
    <property type="entry name" value="CHEY SUBFAMILY"/>
    <property type="match status" value="1"/>
</dbReference>
<dbReference type="GO" id="GO:0000160">
    <property type="term" value="P:phosphorelay signal transduction system"/>
    <property type="evidence" value="ECO:0007669"/>
    <property type="project" value="UniProtKB-KW"/>
</dbReference>
<keyword evidence="2" id="KW-0902">Two-component regulatory system</keyword>
<evidence type="ECO:0000256" key="5">
    <source>
        <dbReference type="ARBA" id="ARBA00023163"/>
    </source>
</evidence>
<dbReference type="InterPro" id="IPR011006">
    <property type="entry name" value="CheY-like_superfamily"/>
</dbReference>
<dbReference type="EMBL" id="ADVR01000017">
    <property type="protein sequence ID" value="EFO81312.1"/>
    <property type="molecule type" value="Genomic_DNA"/>
</dbReference>
<dbReference type="STRING" id="765420.OSCT_0835"/>
<dbReference type="InterPro" id="IPR001789">
    <property type="entry name" value="Sig_transdc_resp-reg_receiver"/>
</dbReference>
<organism evidence="8 9">
    <name type="scientific">Oscillochloris trichoides DG-6</name>
    <dbReference type="NCBI Taxonomy" id="765420"/>
    <lineage>
        <taxon>Bacteria</taxon>
        <taxon>Bacillati</taxon>
        <taxon>Chloroflexota</taxon>
        <taxon>Chloroflexia</taxon>
        <taxon>Chloroflexales</taxon>
        <taxon>Chloroflexineae</taxon>
        <taxon>Oscillochloridaceae</taxon>
        <taxon>Oscillochloris</taxon>
    </lineage>
</organism>
<dbReference type="Pfam" id="PF00072">
    <property type="entry name" value="Response_reg"/>
    <property type="match status" value="1"/>
</dbReference>
<keyword evidence="1 6" id="KW-0597">Phosphoprotein</keyword>
<evidence type="ECO:0000256" key="3">
    <source>
        <dbReference type="ARBA" id="ARBA00023015"/>
    </source>
</evidence>
<dbReference type="OrthoDB" id="9802491at2"/>
<reference evidence="8 9" key="1">
    <citation type="journal article" date="2011" name="J. Bacteriol.">
        <title>Draft genome sequence of the anoxygenic filamentous phototrophic bacterium Oscillochloris trichoides subsp. DG-6.</title>
        <authorList>
            <person name="Kuznetsov B.B."/>
            <person name="Ivanovsky R.N."/>
            <person name="Keppen O.I."/>
            <person name="Sukhacheva M.V."/>
            <person name="Bumazhkin B.K."/>
            <person name="Patutina E.O."/>
            <person name="Beletsky A.V."/>
            <person name="Mardanov A.V."/>
            <person name="Baslerov R.V."/>
            <person name="Panteleeva A.N."/>
            <person name="Kolganova T.V."/>
            <person name="Ravin N.V."/>
            <person name="Skryabin K.G."/>
        </authorList>
    </citation>
    <scope>NUCLEOTIDE SEQUENCE [LARGE SCALE GENOMIC DNA]</scope>
    <source>
        <strain evidence="8 9">DG-6</strain>
    </source>
</reference>
<evidence type="ECO:0000256" key="2">
    <source>
        <dbReference type="ARBA" id="ARBA00023012"/>
    </source>
</evidence>
<dbReference type="HOGENOM" id="CLU_000445_69_17_0"/>
<feature type="modified residue" description="4-aspartylphosphate" evidence="6">
    <location>
        <position position="52"/>
    </location>
</feature>
<dbReference type="FunFam" id="3.40.50.2300:FF:000001">
    <property type="entry name" value="DNA-binding response regulator PhoB"/>
    <property type="match status" value="1"/>
</dbReference>
<dbReference type="InterPro" id="IPR050595">
    <property type="entry name" value="Bact_response_regulator"/>
</dbReference>
<keyword evidence="4" id="KW-0238">DNA-binding</keyword>
<sequence>MPRILVVEDDETIREMVATYLRLSGFTVELAVDGIDALTKVRSVQPELIIMDMGIPKLNGWQTTQRLRARKETAQTPIIALTAYALEEDRERAFNVGCDAFESKPIDFTSLIEKIQTLLARSNTPV</sequence>
<dbReference type="AlphaFoldDB" id="E1IBY4"/>
<protein>
    <submittedName>
        <fullName evidence="8">Response regulator receiver protein</fullName>
    </submittedName>
</protein>
<evidence type="ECO:0000256" key="1">
    <source>
        <dbReference type="ARBA" id="ARBA00022553"/>
    </source>
</evidence>
<evidence type="ECO:0000259" key="7">
    <source>
        <dbReference type="PROSITE" id="PS50110"/>
    </source>
</evidence>
<accession>E1IBY4</accession>
<evidence type="ECO:0000313" key="8">
    <source>
        <dbReference type="EMBL" id="EFO81312.1"/>
    </source>
</evidence>
<feature type="domain" description="Response regulatory" evidence="7">
    <location>
        <begin position="3"/>
        <end position="119"/>
    </location>
</feature>
<proteinExistence type="predicted"/>
<evidence type="ECO:0000313" key="9">
    <source>
        <dbReference type="Proteomes" id="UP000054010"/>
    </source>
</evidence>
<dbReference type="SUPFAM" id="SSF52172">
    <property type="entry name" value="CheY-like"/>
    <property type="match status" value="1"/>
</dbReference>
<dbReference type="PANTHER" id="PTHR44591">
    <property type="entry name" value="STRESS RESPONSE REGULATOR PROTEIN 1"/>
    <property type="match status" value="1"/>
</dbReference>
<dbReference type="eggNOG" id="COG0745">
    <property type="taxonomic scope" value="Bacteria"/>
</dbReference>
<keyword evidence="9" id="KW-1185">Reference proteome</keyword>
<name>E1IBY4_9CHLR</name>
<evidence type="ECO:0000256" key="4">
    <source>
        <dbReference type="ARBA" id="ARBA00023125"/>
    </source>
</evidence>